<evidence type="ECO:0000259" key="3">
    <source>
        <dbReference type="PROSITE" id="PS50853"/>
    </source>
</evidence>
<dbReference type="PROSITE" id="PS50853">
    <property type="entry name" value="FN3"/>
    <property type="match status" value="2"/>
</dbReference>
<dbReference type="Pfam" id="PF00932">
    <property type="entry name" value="LTD"/>
    <property type="match status" value="1"/>
</dbReference>
<feature type="signal peptide" evidence="2">
    <location>
        <begin position="1"/>
        <end position="19"/>
    </location>
</feature>
<evidence type="ECO:0000313" key="5">
    <source>
        <dbReference type="EMBL" id="PPZ92907.1"/>
    </source>
</evidence>
<proteinExistence type="predicted"/>
<keyword evidence="1 2" id="KW-0732">Signal</keyword>
<dbReference type="InterPro" id="IPR013783">
    <property type="entry name" value="Ig-like_fold"/>
</dbReference>
<feature type="domain" description="Fibronectin type-III" evidence="3">
    <location>
        <begin position="667"/>
        <end position="754"/>
    </location>
</feature>
<feature type="domain" description="Fibronectin type-III" evidence="3">
    <location>
        <begin position="758"/>
        <end position="845"/>
    </location>
</feature>
<dbReference type="AlphaFoldDB" id="A0A2S7I8L0"/>
<evidence type="ECO:0000313" key="6">
    <source>
        <dbReference type="Proteomes" id="UP000238565"/>
    </source>
</evidence>
<dbReference type="InterPro" id="IPR026444">
    <property type="entry name" value="Secre_tail"/>
</dbReference>
<dbReference type="Pfam" id="PF18962">
    <property type="entry name" value="Por_Secre_tail"/>
    <property type="match status" value="1"/>
</dbReference>
<dbReference type="Pfam" id="PF13583">
    <property type="entry name" value="Reprolysin_4"/>
    <property type="match status" value="1"/>
</dbReference>
<dbReference type="Gene3D" id="3.40.390.10">
    <property type="entry name" value="Collagenase (Catalytic Domain)"/>
    <property type="match status" value="1"/>
</dbReference>
<evidence type="ECO:0000259" key="4">
    <source>
        <dbReference type="PROSITE" id="PS51841"/>
    </source>
</evidence>
<sequence>MKKTLLSLFALLCFTLIFGQNDNLWTPAKGLKNKEIRANKRTISKPTLFNLDVDKLKQIISESPRKTTKLSKSAVTVSFPVSESEFQNFSIYKTSNFSPELEAAHPEIATYYGESIDGKSAKIYFSLSPLGLSSMQLRLGKEAVFVEPYDNNNSTYVVYKKSDKGSSKNKFECATSAKSSTDGLKMGKILSADDGLLRTYRLALSCTGEYTQYFGGTKALALAAMNNTMTRVNGVFENDFAMRLILIPEQENIIFTSASSDPYSSSSTGVDGAWNTELMNVLHGSTYGIGDSKFDIGHLFGASGGGGNAGCIGCVCNNNTSYDSVEQWYWYKGQGFTSPADNIPSGDSFDIDYVAHEMGHQFGGNHTFTHGSEGTIAQVEPGSGSTIMGYAGITTKDIQAHSDPYFHAISIQQITDYVKSSSGNCSINIPTGNTAPTANAGADVTVPKSTPFILIGTGTDINNDNLTFSWEQMDVQNASTTNPSATKTSGPAFRSYPATNTPVRYFPKMSSVLNGSTSTAGSEITVEVLPSVSRSMKFRFTVRDNKANGAGNSYDDMIVTVNSNYGPFTVTSQNSAGVSFPQGSSQTITWNVANTNTLSSNVDILLSTDGGNTWDNILTGTPNDGSQSVTIPNITSNTCRFMVKASSGVFFNVNTANFSITPPDTQAPTAPNLTAGNTTSSTTTLSWAGATDNIGVTSYDIYKDGNFLTNTNSSPYTVNGLTASTSYTFTVKAKDASNNISENSNAVNITTLAPDTEAPTTPTLSASATTNVSTILTFTGATDNIGVTGYEIYKDGVLITSVTTSPYTVTGLTASTTYIFTVKAKDLAGNVSPLSNAVSVTTLAAPAATELYISEYYEGTSNNKVLEITNPTLSAISLSAYSIKKQADGSGAWNNELKLTGTINPKSTLVLKNTSTSLSTCNFTAQSVGGAPIDFNGNDPVGLFKNGTLIDVVGTFNSSSNFAKDTDLRRNVIMPNTVYTPTEWDALAITTTVPNCDNIGTPNPASALSVRDTTNLPTDLLILPNPVKGDLMMVKNVKNNSNYEILDFSGKLVQKGKLTNDTIQVNGLPKGNYILKIDHVSKIFIKE</sequence>
<dbReference type="SUPFAM" id="SSF49265">
    <property type="entry name" value="Fibronectin type III"/>
    <property type="match status" value="1"/>
</dbReference>
<feature type="domain" description="LTD" evidence="4">
    <location>
        <begin position="839"/>
        <end position="991"/>
    </location>
</feature>
<dbReference type="PROSITE" id="PS51841">
    <property type="entry name" value="LTD"/>
    <property type="match status" value="1"/>
</dbReference>
<dbReference type="InterPro" id="IPR003961">
    <property type="entry name" value="FN3_dom"/>
</dbReference>
<dbReference type="InterPro" id="IPR036116">
    <property type="entry name" value="FN3_sf"/>
</dbReference>
<dbReference type="CDD" id="cd00063">
    <property type="entry name" value="FN3"/>
    <property type="match status" value="2"/>
</dbReference>
<evidence type="ECO:0000256" key="1">
    <source>
        <dbReference type="ARBA" id="ARBA00022729"/>
    </source>
</evidence>
<dbReference type="RefSeq" id="WP_104792696.1">
    <property type="nucleotide sequence ID" value="NZ_PTPZ01000001.1"/>
</dbReference>
<dbReference type="Gene3D" id="2.60.40.10">
    <property type="entry name" value="Immunoglobulins"/>
    <property type="match status" value="2"/>
</dbReference>
<dbReference type="InterPro" id="IPR024079">
    <property type="entry name" value="MetalloPept_cat_dom_sf"/>
</dbReference>
<name>A0A2S7I8L0_9FLAO</name>
<dbReference type="Proteomes" id="UP000238565">
    <property type="component" value="Unassembled WGS sequence"/>
</dbReference>
<organism evidence="5 6">
    <name type="scientific">Cloacibacterium normanense</name>
    <dbReference type="NCBI Taxonomy" id="237258"/>
    <lineage>
        <taxon>Bacteria</taxon>
        <taxon>Pseudomonadati</taxon>
        <taxon>Bacteroidota</taxon>
        <taxon>Flavobacteriia</taxon>
        <taxon>Flavobacteriales</taxon>
        <taxon>Weeksellaceae</taxon>
    </lineage>
</organism>
<gene>
    <name evidence="5" type="ORF">C3729_02560</name>
</gene>
<dbReference type="Pfam" id="PF00041">
    <property type="entry name" value="fn3"/>
    <property type="match status" value="1"/>
</dbReference>
<dbReference type="EMBL" id="PTPZ01000001">
    <property type="protein sequence ID" value="PPZ92907.1"/>
    <property type="molecule type" value="Genomic_DNA"/>
</dbReference>
<accession>A0A2S7I8L0</accession>
<dbReference type="GO" id="GO:0008237">
    <property type="term" value="F:metallopeptidase activity"/>
    <property type="evidence" value="ECO:0007669"/>
    <property type="project" value="InterPro"/>
</dbReference>
<comment type="caution">
    <text evidence="5">The sequence shown here is derived from an EMBL/GenBank/DDBJ whole genome shotgun (WGS) entry which is preliminary data.</text>
</comment>
<dbReference type="SUPFAM" id="SSF55486">
    <property type="entry name" value="Metalloproteases ('zincins'), catalytic domain"/>
    <property type="match status" value="1"/>
</dbReference>
<dbReference type="InterPro" id="IPR001322">
    <property type="entry name" value="Lamin_tail_dom"/>
</dbReference>
<dbReference type="NCBIfam" id="TIGR04183">
    <property type="entry name" value="Por_Secre_tail"/>
    <property type="match status" value="1"/>
</dbReference>
<reference evidence="5 6" key="1">
    <citation type="submission" date="2018-02" db="EMBL/GenBank/DDBJ databases">
        <title>Draft genome sequence of bacterial isolates from marine environment.</title>
        <authorList>
            <person name="Singh S.K."/>
            <person name="Hill R."/>
            <person name="Major S."/>
            <person name="Cai H."/>
            <person name="Li Y."/>
        </authorList>
    </citation>
    <scope>NUCLEOTIDE SEQUENCE [LARGE SCALE GENOMIC DNA]</scope>
    <source>
        <strain evidence="5 6">IMET F</strain>
    </source>
</reference>
<evidence type="ECO:0000256" key="2">
    <source>
        <dbReference type="SAM" id="SignalP"/>
    </source>
</evidence>
<feature type="chain" id="PRO_5015524804" evidence="2">
    <location>
        <begin position="20"/>
        <end position="1087"/>
    </location>
</feature>
<dbReference type="SMART" id="SM00060">
    <property type="entry name" value="FN3"/>
    <property type="match status" value="2"/>
</dbReference>
<protein>
    <submittedName>
        <fullName evidence="5">Secretion protein</fullName>
    </submittedName>
</protein>